<dbReference type="SUPFAM" id="SSF48371">
    <property type="entry name" value="ARM repeat"/>
    <property type="match status" value="1"/>
</dbReference>
<evidence type="ECO:0000256" key="1">
    <source>
        <dbReference type="ARBA" id="ARBA00022448"/>
    </source>
</evidence>
<keyword evidence="1" id="KW-0813">Transport</keyword>
<gene>
    <name evidence="5" type="ORF">SNAT2548_LOCUS20288</name>
</gene>
<dbReference type="GO" id="GO:0015031">
    <property type="term" value="P:protein transport"/>
    <property type="evidence" value="ECO:0007669"/>
    <property type="project" value="UniProtKB-KW"/>
</dbReference>
<keyword evidence="6" id="KW-1185">Reference proteome</keyword>
<dbReference type="Pfam" id="PF16213">
    <property type="entry name" value="DCB"/>
    <property type="match status" value="1"/>
</dbReference>
<evidence type="ECO:0000313" key="6">
    <source>
        <dbReference type="Proteomes" id="UP000604046"/>
    </source>
</evidence>
<proteinExistence type="predicted"/>
<keyword evidence="2" id="KW-0653">Protein transport</keyword>
<feature type="domain" description="Mon2/Sec7/BIG1-like dimerisation and cyclophilin-binding" evidence="4">
    <location>
        <begin position="10"/>
        <end position="179"/>
    </location>
</feature>
<evidence type="ECO:0000259" key="3">
    <source>
        <dbReference type="Pfam" id="PF12783"/>
    </source>
</evidence>
<dbReference type="SUPFAM" id="SSF53756">
    <property type="entry name" value="UDP-Glycosyltransferase/glycogen phosphorylase"/>
    <property type="match status" value="1"/>
</dbReference>
<evidence type="ECO:0000256" key="2">
    <source>
        <dbReference type="ARBA" id="ARBA00022927"/>
    </source>
</evidence>
<dbReference type="Proteomes" id="UP000604046">
    <property type="component" value="Unassembled WGS sequence"/>
</dbReference>
<dbReference type="OrthoDB" id="447306at2759"/>
<protein>
    <submittedName>
        <fullName evidence="5">Uncharacterized protein</fullName>
    </submittedName>
</protein>
<dbReference type="InterPro" id="IPR032691">
    <property type="entry name" value="Mon2/Sec7/BIG1-like_HUS"/>
</dbReference>
<name>A0A812Q2N2_9DINO</name>
<dbReference type="Gene3D" id="1.25.10.10">
    <property type="entry name" value="Leucine-rich Repeat Variant"/>
    <property type="match status" value="1"/>
</dbReference>
<organism evidence="5 6">
    <name type="scientific">Symbiodinium natans</name>
    <dbReference type="NCBI Taxonomy" id="878477"/>
    <lineage>
        <taxon>Eukaryota</taxon>
        <taxon>Sar</taxon>
        <taxon>Alveolata</taxon>
        <taxon>Dinophyceae</taxon>
        <taxon>Suessiales</taxon>
        <taxon>Symbiodiniaceae</taxon>
        <taxon>Symbiodinium</taxon>
    </lineage>
</organism>
<feature type="domain" description="Mon2/Sec7/BIG1-like HUS" evidence="3">
    <location>
        <begin position="934"/>
        <end position="1049"/>
    </location>
</feature>
<dbReference type="EMBL" id="CAJNDS010002205">
    <property type="protein sequence ID" value="CAE7371604.1"/>
    <property type="molecule type" value="Genomic_DNA"/>
</dbReference>
<dbReference type="AlphaFoldDB" id="A0A812Q2N2"/>
<dbReference type="InterPro" id="IPR016024">
    <property type="entry name" value="ARM-type_fold"/>
</dbReference>
<dbReference type="Pfam" id="PF12783">
    <property type="entry name" value="Sec7-like_HUS"/>
    <property type="match status" value="1"/>
</dbReference>
<sequence>MWKAVLAQATEHSQEVEAELRELSQECRKKYPIIKEYTDRAILKIRHHREDASNGHGSGTSSDFPLDEVLRAILMACETFHSKIVMISLSCLQRLIHREALKEETVAIVVNLMKEQAANGDETVQLKVLQTIMATPSHIKLLNETVVEQLMQLLYSLHNSSNASVHHTACAGLRQLAEHLADQAAQAATQAFRVYKSDSGIFAETTEPQMELPPAGELQNIRPSCNGDQPQKAPALSLPEFLPLGVEGELRIRLCLALATREDERIASQPRAPVSREVVCLPPQRGEWQPRWRVLRGHDALPGQDVGRPAPLSKLADAKAFCESRGLAGIVLFGGLLYLRPRGAGSQLLAAATPQSGADLLVRPADGAKDEVPEDEPRDPTMLRVAVLATQDEFDETSLFDLGMVSTTGNGRRYAAQALLRNIMSTEGLELTAVLIYDWKNNDSTDSTSWAVPIQGPERCTVALRGGKSVTAWRGSMNQLMGACAGDLEVDVAVSIQARRSCLELLRSIRAKQYVAMGHDYNLPFGPWGMEVEPQSLAVHQSLLRDERLEVFCTSRHLRDFLERFSEGTVRTRLCYCADYGYFDDTQGFVPPAYCDKGQYVTFISPCPAKGLAIVLRLALMLPGIQFLCVSTGWTKTLHEVQLKAHPNIRVVPGTDSIEDIYQQTALLLMPSLWQESFGLVAVEAQLRGIPVISTAACGLKEANFLEELQVPQVRLVHDSRTREMLRGVTMEEAELALDPLRPGHDSTKGSRWHVHVAHTIVASDAEAAGFARLPTPRNVNALGVLPESGRPLKGANRCPYSLTACWPRAIQHVQMNFHFEILRESKLIVLGCRVVPLIDTCLVSPGVAITPCAVLRGSVMRRTPAAKLPNVAPNQAPDGLRGPLRMFYIFVQDLCVMADYDVSSMSTRYSMDPSERMRTGNREGYWLANVKFPRPLCLELLGACISAHPSIFRAVPACFALLRHNVCAALLKNLRGCFDFAILIRSVQLLQQIFRPALAADMLAELQVFLHLMLDLTNAERSLWQRATSLEFLRSVCEDPMTIAVLYSSEEASPVGRSPLNEGSEKEEAPRLFLELVNALSKLMHQVCFSSGGMDSGAAPVVDFSRTPLC</sequence>
<dbReference type="Pfam" id="PF13692">
    <property type="entry name" value="Glyco_trans_1_4"/>
    <property type="match status" value="1"/>
</dbReference>
<evidence type="ECO:0000259" key="4">
    <source>
        <dbReference type="Pfam" id="PF16213"/>
    </source>
</evidence>
<accession>A0A812Q2N2</accession>
<dbReference type="InterPro" id="IPR011989">
    <property type="entry name" value="ARM-like"/>
</dbReference>
<evidence type="ECO:0000313" key="5">
    <source>
        <dbReference type="EMBL" id="CAE7371604.1"/>
    </source>
</evidence>
<reference evidence="5" key="1">
    <citation type="submission" date="2021-02" db="EMBL/GenBank/DDBJ databases">
        <authorList>
            <person name="Dougan E. K."/>
            <person name="Rhodes N."/>
            <person name="Thang M."/>
            <person name="Chan C."/>
        </authorList>
    </citation>
    <scope>NUCLEOTIDE SEQUENCE</scope>
</reference>
<comment type="caution">
    <text evidence="5">The sequence shown here is derived from an EMBL/GenBank/DDBJ whole genome shotgun (WGS) entry which is preliminary data.</text>
</comment>
<dbReference type="InterPro" id="IPR032629">
    <property type="entry name" value="DCB_dom"/>
</dbReference>
<dbReference type="Gene3D" id="3.40.50.2000">
    <property type="entry name" value="Glycogen Phosphorylase B"/>
    <property type="match status" value="1"/>
</dbReference>